<feature type="domain" description="N-acetyltransferase" evidence="1">
    <location>
        <begin position="9"/>
        <end position="169"/>
    </location>
</feature>
<evidence type="ECO:0000313" key="3">
    <source>
        <dbReference type="Proteomes" id="UP000184465"/>
    </source>
</evidence>
<keyword evidence="3" id="KW-1185">Reference proteome</keyword>
<name>A0A1M6LD48_PARC5</name>
<reference evidence="2 3" key="1">
    <citation type="submission" date="2016-11" db="EMBL/GenBank/DDBJ databases">
        <authorList>
            <person name="Jaros S."/>
            <person name="Januszkiewicz K."/>
            <person name="Wedrychowicz H."/>
        </authorList>
    </citation>
    <scope>NUCLEOTIDE SEQUENCE [LARGE SCALE GENOMIC DNA]</scope>
    <source>
        <strain evidence="2 3">DSM 15212</strain>
    </source>
</reference>
<evidence type="ECO:0000313" key="2">
    <source>
        <dbReference type="EMBL" id="SHJ69106.1"/>
    </source>
</evidence>
<keyword evidence="2" id="KW-0808">Transferase</keyword>
<dbReference type="STRING" id="1121301.SAMN02745912_00735"/>
<dbReference type="EMBL" id="FRAG01000006">
    <property type="protein sequence ID" value="SHJ69106.1"/>
    <property type="molecule type" value="Genomic_DNA"/>
</dbReference>
<dbReference type="AlphaFoldDB" id="A0A1M6LD48"/>
<gene>
    <name evidence="2" type="ORF">SAMN02745912_00735</name>
</gene>
<organism evidence="2 3">
    <name type="scientific">Paramaledivibacter caminithermalis (strain DSM 15212 / CIP 107654 / DViRD3)</name>
    <name type="common">Clostridium caminithermale</name>
    <dbReference type="NCBI Taxonomy" id="1121301"/>
    <lineage>
        <taxon>Bacteria</taxon>
        <taxon>Bacillati</taxon>
        <taxon>Bacillota</taxon>
        <taxon>Clostridia</taxon>
        <taxon>Peptostreptococcales</taxon>
        <taxon>Caminicellaceae</taxon>
        <taxon>Paramaledivibacter</taxon>
    </lineage>
</organism>
<dbReference type="InterPro" id="IPR016181">
    <property type="entry name" value="Acyl_CoA_acyltransferase"/>
</dbReference>
<accession>A0A1M6LD48</accession>
<dbReference type="PANTHER" id="PTHR43415:SF3">
    <property type="entry name" value="GNAT-FAMILY ACETYLTRANSFERASE"/>
    <property type="match status" value="1"/>
</dbReference>
<dbReference type="CDD" id="cd04301">
    <property type="entry name" value="NAT_SF"/>
    <property type="match status" value="1"/>
</dbReference>
<dbReference type="Proteomes" id="UP000184465">
    <property type="component" value="Unassembled WGS sequence"/>
</dbReference>
<dbReference type="PANTHER" id="PTHR43415">
    <property type="entry name" value="SPERMIDINE N(1)-ACETYLTRANSFERASE"/>
    <property type="match status" value="1"/>
</dbReference>
<dbReference type="GO" id="GO:0016747">
    <property type="term" value="F:acyltransferase activity, transferring groups other than amino-acyl groups"/>
    <property type="evidence" value="ECO:0007669"/>
    <property type="project" value="InterPro"/>
</dbReference>
<dbReference type="SUPFAM" id="SSF55729">
    <property type="entry name" value="Acyl-CoA N-acyltransferases (Nat)"/>
    <property type="match status" value="1"/>
</dbReference>
<dbReference type="Pfam" id="PF00583">
    <property type="entry name" value="Acetyltransf_1"/>
    <property type="match status" value="1"/>
</dbReference>
<proteinExistence type="predicted"/>
<dbReference type="Gene3D" id="3.40.630.30">
    <property type="match status" value="1"/>
</dbReference>
<dbReference type="InterPro" id="IPR000182">
    <property type="entry name" value="GNAT_dom"/>
</dbReference>
<protein>
    <submittedName>
        <fullName evidence="2">Putative acetyltransferase</fullName>
    </submittedName>
</protein>
<sequence>MKGEMGMDFIIRPIKISDASDINEIRIQDGVRENTLGIITETVMKSENFIRNLDSNSHQLVAEVQGKVVGVAGLTIMKNPRMKHSADFGISVRREYQGQGIGRKLVEKIIDLADNWLMLIRIELGVLEGNERAVNLYKSLGFEIEGKKKYSIVRNGKYVDEYIMARYNIPQQFK</sequence>
<evidence type="ECO:0000259" key="1">
    <source>
        <dbReference type="PROSITE" id="PS51186"/>
    </source>
</evidence>
<dbReference type="PROSITE" id="PS51186">
    <property type="entry name" value="GNAT"/>
    <property type="match status" value="1"/>
</dbReference>